<comment type="caution">
    <text evidence="2">The sequence shown here is derived from an EMBL/GenBank/DDBJ whole genome shotgun (WGS) entry which is preliminary data.</text>
</comment>
<evidence type="ECO:0000313" key="2">
    <source>
        <dbReference type="EMBL" id="KAL0630786.1"/>
    </source>
</evidence>
<reference evidence="2 3" key="1">
    <citation type="submission" date="2024-02" db="EMBL/GenBank/DDBJ databases">
        <title>Discinaceae phylogenomics.</title>
        <authorList>
            <person name="Dirks A.C."/>
            <person name="James T.Y."/>
        </authorList>
    </citation>
    <scope>NUCLEOTIDE SEQUENCE [LARGE SCALE GENOMIC DNA]</scope>
    <source>
        <strain evidence="2 3">ACD0624</strain>
    </source>
</reference>
<dbReference type="PANTHER" id="PTHR38886">
    <property type="entry name" value="SESA DOMAIN-CONTAINING PROTEIN"/>
    <property type="match status" value="1"/>
</dbReference>
<dbReference type="EMBL" id="JBBBZM010000383">
    <property type="protein sequence ID" value="KAL0630786.1"/>
    <property type="molecule type" value="Genomic_DNA"/>
</dbReference>
<proteinExistence type="predicted"/>
<organism evidence="2 3">
    <name type="scientific">Discina gigas</name>
    <dbReference type="NCBI Taxonomy" id="1032678"/>
    <lineage>
        <taxon>Eukaryota</taxon>
        <taxon>Fungi</taxon>
        <taxon>Dikarya</taxon>
        <taxon>Ascomycota</taxon>
        <taxon>Pezizomycotina</taxon>
        <taxon>Pezizomycetes</taxon>
        <taxon>Pezizales</taxon>
        <taxon>Discinaceae</taxon>
        <taxon>Discina</taxon>
    </lineage>
</organism>
<sequence>MSFGFGVGDIILVSRAFAKVYITVREAPAEQQSLVLELELLRAMVAGIANSTGQIQIGAVNTTPGLPVSIANFPGNQQLSRCLELLKNLDNIAAIYIRNYPPDQSLNGKKRSRSRRLKWGLYKKKEFVELLVDLRNLTILLSSYASIKQIENEIPPSSAVRFVNWQTPIQLIDALDRPLVFPFERCDTWEGFEDFLKYSFKESAGSCWVEAGRYEIVDEGGGGVLTSKDWKKNIKPGMRLSMAMVLRKEKAFDTEGHNCPSCNREYQGPKTQDLQRVQCKRCATWFQVSAVPRIEELDDSDRADNQLIKQKNFTDANELRFFRRLHVLEQELIGGDSDSE</sequence>
<dbReference type="PANTHER" id="PTHR38886:SF1">
    <property type="entry name" value="NACHT-NTPASE AND P-LOOP NTPASES N-TERMINAL DOMAIN-CONTAINING PROTEIN"/>
    <property type="match status" value="1"/>
</dbReference>
<evidence type="ECO:0000259" key="1">
    <source>
        <dbReference type="Pfam" id="PF22893"/>
    </source>
</evidence>
<name>A0ABR3G4A8_9PEZI</name>
<feature type="domain" description="Ubiquitin-like" evidence="1">
    <location>
        <begin position="166"/>
        <end position="247"/>
    </location>
</feature>
<evidence type="ECO:0000313" key="3">
    <source>
        <dbReference type="Proteomes" id="UP001447188"/>
    </source>
</evidence>
<protein>
    <recommendedName>
        <fullName evidence="1">Ubiquitin-like domain-containing protein</fullName>
    </recommendedName>
</protein>
<keyword evidence="3" id="KW-1185">Reference proteome</keyword>
<dbReference type="Pfam" id="PF22893">
    <property type="entry name" value="ULD_2"/>
    <property type="match status" value="1"/>
</dbReference>
<accession>A0ABR3G4A8</accession>
<dbReference type="Proteomes" id="UP001447188">
    <property type="component" value="Unassembled WGS sequence"/>
</dbReference>
<dbReference type="InterPro" id="IPR054464">
    <property type="entry name" value="ULD_fung"/>
</dbReference>
<gene>
    <name evidence="2" type="ORF">Q9L58_010364</name>
</gene>